<dbReference type="InterPro" id="IPR032710">
    <property type="entry name" value="NTF2-like_dom_sf"/>
</dbReference>
<dbReference type="EMBL" id="PJCH01000001">
    <property type="protein sequence ID" value="PQA89371.1"/>
    <property type="molecule type" value="Genomic_DNA"/>
</dbReference>
<reference evidence="3 4" key="1">
    <citation type="submission" date="2017-12" db="EMBL/GenBank/DDBJ databases">
        <authorList>
            <person name="Hurst M.R.H."/>
        </authorList>
    </citation>
    <scope>NUCLEOTIDE SEQUENCE [LARGE SCALE GENOMIC DNA]</scope>
    <source>
        <strain evidence="3 4">SY-3-19</strain>
    </source>
</reference>
<evidence type="ECO:0000313" key="3">
    <source>
        <dbReference type="EMBL" id="PQA89371.1"/>
    </source>
</evidence>
<dbReference type="OrthoDB" id="9812089at2"/>
<feature type="coiled-coil region" evidence="1">
    <location>
        <begin position="49"/>
        <end position="76"/>
    </location>
</feature>
<protein>
    <recommendedName>
        <fullName evidence="2">SnoaL-like domain-containing protein</fullName>
    </recommendedName>
</protein>
<feature type="domain" description="SnoaL-like" evidence="2">
    <location>
        <begin position="21"/>
        <end position="111"/>
    </location>
</feature>
<proteinExistence type="predicted"/>
<comment type="caution">
    <text evidence="3">The sequence shown here is derived from an EMBL/GenBank/DDBJ whole genome shotgun (WGS) entry which is preliminary data.</text>
</comment>
<accession>A0A2S7KA70</accession>
<gene>
    <name evidence="3" type="ORF">CW354_00395</name>
</gene>
<dbReference type="Gene3D" id="3.10.450.50">
    <property type="match status" value="1"/>
</dbReference>
<dbReference type="Pfam" id="PF12680">
    <property type="entry name" value="SnoaL_2"/>
    <property type="match status" value="1"/>
</dbReference>
<evidence type="ECO:0000256" key="1">
    <source>
        <dbReference type="SAM" id="Coils"/>
    </source>
</evidence>
<evidence type="ECO:0000259" key="2">
    <source>
        <dbReference type="Pfam" id="PF12680"/>
    </source>
</evidence>
<dbReference type="SUPFAM" id="SSF54427">
    <property type="entry name" value="NTF2-like"/>
    <property type="match status" value="1"/>
</dbReference>
<organism evidence="3 4">
    <name type="scientific">Hyphococcus luteus</name>
    <dbReference type="NCBI Taxonomy" id="2058213"/>
    <lineage>
        <taxon>Bacteria</taxon>
        <taxon>Pseudomonadati</taxon>
        <taxon>Pseudomonadota</taxon>
        <taxon>Alphaproteobacteria</taxon>
        <taxon>Parvularculales</taxon>
        <taxon>Parvularculaceae</taxon>
        <taxon>Hyphococcus</taxon>
    </lineage>
</organism>
<dbReference type="RefSeq" id="WP_104828073.1">
    <property type="nucleotide sequence ID" value="NZ_PJCH01000001.1"/>
</dbReference>
<evidence type="ECO:0000313" key="4">
    <source>
        <dbReference type="Proteomes" id="UP000239504"/>
    </source>
</evidence>
<dbReference type="InterPro" id="IPR037401">
    <property type="entry name" value="SnoaL-like"/>
</dbReference>
<sequence length="129" mass="14732">MTRTPEEERNLNHVLDMFHNVLVPLDSSKVDDYISPDYIQHSQMAPPGVESLKAFLDEKQAESAEAEQHLKRAFVDGDHVILHYHVIRFPSDPGFGVIDIFRLENGLIVEHWDCVQEVPTASPNPHSMF</sequence>
<dbReference type="Proteomes" id="UP000239504">
    <property type="component" value="Unassembled WGS sequence"/>
</dbReference>
<name>A0A2S7KA70_9PROT</name>
<dbReference type="AlphaFoldDB" id="A0A2S7KA70"/>
<keyword evidence="1" id="KW-0175">Coiled coil</keyword>
<keyword evidence="4" id="KW-1185">Reference proteome</keyword>